<dbReference type="SUPFAM" id="SSF50814">
    <property type="entry name" value="Lipocalins"/>
    <property type="match status" value="1"/>
</dbReference>
<comment type="caution">
    <text evidence="1">The sequence shown here is derived from an EMBL/GenBank/DDBJ whole genome shotgun (WGS) entry which is preliminary data.</text>
</comment>
<dbReference type="GO" id="GO:0008289">
    <property type="term" value="F:lipid binding"/>
    <property type="evidence" value="ECO:0007669"/>
    <property type="project" value="InterPro"/>
</dbReference>
<name>A0AAV2RYZ5_MEGNR</name>
<reference evidence="1 2" key="1">
    <citation type="submission" date="2024-05" db="EMBL/GenBank/DDBJ databases">
        <authorList>
            <person name="Wallberg A."/>
        </authorList>
    </citation>
    <scope>NUCLEOTIDE SEQUENCE [LARGE SCALE GENOMIC DNA]</scope>
</reference>
<sequence>MANINGTYLLEKNEGYEEWLLALGAPAETSKKMTLSKPKLEVKINATTQVSVTNIATAPPFNNTILLGQESKTKMPTGAELTANISVVGDCLKGTAVIGDKKMDVLFQFSPEGLVTTVNMGPICSKRTYKRV</sequence>
<dbReference type="InterPro" id="IPR000463">
    <property type="entry name" value="Fatty_acid-bd"/>
</dbReference>
<dbReference type="PRINTS" id="PR00178">
    <property type="entry name" value="FATTYACIDBP"/>
</dbReference>
<organism evidence="1 2">
    <name type="scientific">Meganyctiphanes norvegica</name>
    <name type="common">Northern krill</name>
    <name type="synonym">Thysanopoda norvegica</name>
    <dbReference type="NCBI Taxonomy" id="48144"/>
    <lineage>
        <taxon>Eukaryota</taxon>
        <taxon>Metazoa</taxon>
        <taxon>Ecdysozoa</taxon>
        <taxon>Arthropoda</taxon>
        <taxon>Crustacea</taxon>
        <taxon>Multicrustacea</taxon>
        <taxon>Malacostraca</taxon>
        <taxon>Eumalacostraca</taxon>
        <taxon>Eucarida</taxon>
        <taxon>Euphausiacea</taxon>
        <taxon>Euphausiidae</taxon>
        <taxon>Meganyctiphanes</taxon>
    </lineage>
</organism>
<protein>
    <submittedName>
        <fullName evidence="1">Uncharacterized protein</fullName>
    </submittedName>
</protein>
<dbReference type="Proteomes" id="UP001497623">
    <property type="component" value="Unassembled WGS sequence"/>
</dbReference>
<proteinExistence type="predicted"/>
<evidence type="ECO:0000313" key="1">
    <source>
        <dbReference type="EMBL" id="CAL4143566.1"/>
    </source>
</evidence>
<dbReference type="InterPro" id="IPR012674">
    <property type="entry name" value="Calycin"/>
</dbReference>
<dbReference type="EMBL" id="CAXKWB010033698">
    <property type="protein sequence ID" value="CAL4143566.1"/>
    <property type="molecule type" value="Genomic_DNA"/>
</dbReference>
<keyword evidence="2" id="KW-1185">Reference proteome</keyword>
<gene>
    <name evidence="1" type="ORF">MNOR_LOCUS29305</name>
</gene>
<accession>A0AAV2RYZ5</accession>
<dbReference type="Gene3D" id="2.40.128.20">
    <property type="match status" value="1"/>
</dbReference>
<evidence type="ECO:0000313" key="2">
    <source>
        <dbReference type="Proteomes" id="UP001497623"/>
    </source>
</evidence>
<dbReference type="AlphaFoldDB" id="A0AAV2RYZ5"/>